<proteinExistence type="predicted"/>
<dbReference type="SUPFAM" id="SSF49265">
    <property type="entry name" value="Fibronectin type III"/>
    <property type="match status" value="1"/>
</dbReference>
<evidence type="ECO:0000259" key="2">
    <source>
        <dbReference type="PROSITE" id="PS50853"/>
    </source>
</evidence>
<keyword evidence="4" id="KW-1185">Reference proteome</keyword>
<accession>A0A5B8VDB3</accession>
<dbReference type="NCBIfam" id="TIGR04183">
    <property type="entry name" value="Por_Secre_tail"/>
    <property type="match status" value="1"/>
</dbReference>
<dbReference type="InterPro" id="IPR011047">
    <property type="entry name" value="Quinoprotein_ADH-like_sf"/>
</dbReference>
<feature type="signal peptide" evidence="1">
    <location>
        <begin position="1"/>
        <end position="21"/>
    </location>
</feature>
<sequence length="1330" mass="145283">MKTKIIFLFSVLNFFAFNFLAAQTLNKQFYSTNGTVYTTVLDNKKLYVGGQFSEVGRSVNGVAQYYSGSTIPDNKFPYINGYFYPEPDGTGGYYLAGTIYSYGNIWLSSVGVNVIHILSDFSLDTVFKPVDVVNSITCIKKYSNRIYIGGDFDFVNGTGRVRIAALDAVSGALLDWQAPYPDQPIDKIEVSDSLVFVHGKYLSKIGTINISGGHVATISAFTGNVIPGMFNANGDISTMQVKDSLMYMAGQFTEIGKSAPGIIALNKTTNILKNTFPFTDGIVYALASDSQNGYYIGGSFNIVGNEPKQNLAHILADGSVDKNFVFDISGTVKCLAIDGANLYIGGSFTKINSLNRTNAAAISIPTNQVTSWNPAPNGIVECMQYNNGVVYMGGSFTLVKGAARFYAAALTISNQLTQWNPKANNVVKQMLINQNNSNIFLCGAFTFLNGSLHPYIGKVDIIEGKMDSLWNPSPNSVVNCIKLINNIIYLGGDFTKINGVAKQRIAAMDTASNNPLSFELDANNTVTSISVSGSKLYIGGTFSQAGNITQDNIIRYDLSTNAIDSWNPFLDNAVYGIYEGQTDIILYGAFSACNLVKRNHIANYNIPSRKISNFNTEISFPYVGTVSCLHTYENEIFVGGDFNYVDSITFKKNVVSINLTTQKLSHHFNRDPDDIVSDLILSDNKLIIGGYFNFFYAPCILPPVKRNHLASYDLLTDSLSPDIYNLNNNVYNILKGQNNELIVTGSFTLTNYENRSAFAVFDINSNTLDSTYFPIGGEIRSLAVKDSLIFLGGNFSIPDLPKNNFAVYNLKNSNSLSWNIGFNNTIYSMALKDSVLYIGGDFRTANSISRIRAAAINIKTGILTQWNPGANNIVLSILPNGDSVYMGGQFKTIGNISRPYLAKVDNKTGILSNWNPNPNNTVYALVADSASFYAGGQFSKVFGKPIFSLASFDLKNDSLKSFDARLLNSSGTAPTILSLASGNNAIYVGSNDVNGISSVNNISQKHFVAINKTSQTPINFAYQPLASVNSITLNSSTLYTGGSWVNLTDDTLIPLPNAFLSEYSLNNSTDCSNSIKPTITYSGSIENVCPGNNITLTSSVANTYYWNTMDTTQIITISNAGAYQVITTDVNNCKDTSLALNVSYQSCNKPSGLIVSNISTTSAKFSWDSVSCAVGYRLQYRKSGILLWTSVNVPINSKTIKTLTLGSTYQWRVQAICVRTPFISSDFSNGNEFTTLTGSSLLENISNVRTNSEDIKIYPNPTSSDAVLKLNNEYQNITLSIININGQLVWEKKQTKAGIIYLPIKKLPKGLYIIKVQNNTKLNFLKLLKQ</sequence>
<dbReference type="RefSeq" id="WP_147190858.1">
    <property type="nucleotide sequence ID" value="NZ_CP042435.1"/>
</dbReference>
<dbReference type="PANTHER" id="PTHR31778">
    <property type="entry name" value="BUD SITE SELECTION PROTEIN RAX2"/>
    <property type="match status" value="1"/>
</dbReference>
<dbReference type="InterPro" id="IPR026444">
    <property type="entry name" value="Secre_tail"/>
</dbReference>
<evidence type="ECO:0000313" key="4">
    <source>
        <dbReference type="Proteomes" id="UP000321533"/>
    </source>
</evidence>
<dbReference type="Gene3D" id="2.60.40.10">
    <property type="entry name" value="Immunoglobulins"/>
    <property type="match status" value="1"/>
</dbReference>
<dbReference type="Proteomes" id="UP000321533">
    <property type="component" value="Chromosome"/>
</dbReference>
<keyword evidence="1" id="KW-0732">Signal</keyword>
<gene>
    <name evidence="3" type="ORF">FRZ67_15460</name>
</gene>
<dbReference type="Pfam" id="PF00041">
    <property type="entry name" value="fn3"/>
    <property type="match status" value="1"/>
</dbReference>
<dbReference type="SUPFAM" id="SSF50998">
    <property type="entry name" value="Quinoprotein alcohol dehydrogenase-like"/>
    <property type="match status" value="2"/>
</dbReference>
<name>A0A5B8VDB3_9BACT</name>
<dbReference type="KEGG" id="pgin:FRZ67_15460"/>
<dbReference type="CDD" id="cd00063">
    <property type="entry name" value="FN3"/>
    <property type="match status" value="1"/>
</dbReference>
<evidence type="ECO:0000313" key="3">
    <source>
        <dbReference type="EMBL" id="QEC68636.1"/>
    </source>
</evidence>
<dbReference type="GO" id="GO:1902929">
    <property type="term" value="C:plasma membrane of growing cell tip"/>
    <property type="evidence" value="ECO:0007669"/>
    <property type="project" value="TreeGrafter"/>
</dbReference>
<dbReference type="Pfam" id="PF18962">
    <property type="entry name" value="Por_Secre_tail"/>
    <property type="match status" value="1"/>
</dbReference>
<dbReference type="InterPro" id="IPR036116">
    <property type="entry name" value="FN3_sf"/>
</dbReference>
<feature type="domain" description="Fibronectin type-III" evidence="2">
    <location>
        <begin position="1149"/>
        <end position="1238"/>
    </location>
</feature>
<dbReference type="InterPro" id="IPR003961">
    <property type="entry name" value="FN3_dom"/>
</dbReference>
<reference evidence="3 4" key="1">
    <citation type="journal article" date="2016" name="Int. J. Syst. Evol. Microbiol.">
        <title>Panacibacter ginsenosidivorans gen. nov., sp. nov., with ginsenoside converting activity isolated from soil of a ginseng field.</title>
        <authorList>
            <person name="Siddiqi M.Z."/>
            <person name="Muhammad Shafi S."/>
            <person name="Choi K.D."/>
            <person name="Im W.T."/>
        </authorList>
    </citation>
    <scope>NUCLEOTIDE SEQUENCE [LARGE SCALE GENOMIC DNA]</scope>
    <source>
        <strain evidence="3 4">Gsoil1550</strain>
    </source>
</reference>
<dbReference type="EMBL" id="CP042435">
    <property type="protein sequence ID" value="QEC68636.1"/>
    <property type="molecule type" value="Genomic_DNA"/>
</dbReference>
<dbReference type="OrthoDB" id="9761875at2"/>
<dbReference type="InterPro" id="IPR013783">
    <property type="entry name" value="Ig-like_fold"/>
</dbReference>
<dbReference type="PANTHER" id="PTHR31778:SF2">
    <property type="entry name" value="BUD SITE SELECTION PROTEIN RAX2"/>
    <property type="match status" value="1"/>
</dbReference>
<organism evidence="3 4">
    <name type="scientific">Panacibacter ginsenosidivorans</name>
    <dbReference type="NCBI Taxonomy" id="1813871"/>
    <lineage>
        <taxon>Bacteria</taxon>
        <taxon>Pseudomonadati</taxon>
        <taxon>Bacteroidota</taxon>
        <taxon>Chitinophagia</taxon>
        <taxon>Chitinophagales</taxon>
        <taxon>Chitinophagaceae</taxon>
        <taxon>Panacibacter</taxon>
    </lineage>
</organism>
<protein>
    <submittedName>
        <fullName evidence="3">T9SS type A sorting domain-containing protein</fullName>
    </submittedName>
</protein>
<feature type="chain" id="PRO_5022755390" evidence="1">
    <location>
        <begin position="22"/>
        <end position="1330"/>
    </location>
</feature>
<evidence type="ECO:0000256" key="1">
    <source>
        <dbReference type="SAM" id="SignalP"/>
    </source>
</evidence>
<dbReference type="PROSITE" id="PS50853">
    <property type="entry name" value="FN3"/>
    <property type="match status" value="1"/>
</dbReference>